<keyword evidence="1" id="KW-0446">Lipid-binding</keyword>
<evidence type="ECO:0000313" key="4">
    <source>
        <dbReference type="Proteomes" id="UP001595979"/>
    </source>
</evidence>
<dbReference type="Proteomes" id="UP001595979">
    <property type="component" value="Unassembled WGS sequence"/>
</dbReference>
<organism evidence="3 4">
    <name type="scientific">Deinococcus petrolearius</name>
    <dbReference type="NCBI Taxonomy" id="1751295"/>
    <lineage>
        <taxon>Bacteria</taxon>
        <taxon>Thermotogati</taxon>
        <taxon>Deinococcota</taxon>
        <taxon>Deinococci</taxon>
        <taxon>Deinococcales</taxon>
        <taxon>Deinococcaceae</taxon>
        <taxon>Deinococcus</taxon>
    </lineage>
</organism>
<protein>
    <submittedName>
        <fullName evidence="3">Acyl-CoA-binding protein</fullName>
    </submittedName>
</protein>
<dbReference type="RefSeq" id="WP_380050770.1">
    <property type="nucleotide sequence ID" value="NZ_JBHSOH010000023.1"/>
</dbReference>
<sequence length="82" mass="9042">MSFEQAQHEVQQLGKKPGNDVLLKLYALYKQGTAGDVQGDRPGGFDFVGAAKYDAWKALQGMPVEQAQQEYVALVETLKARN</sequence>
<comment type="caution">
    <text evidence="3">The sequence shown here is derived from an EMBL/GenBank/DDBJ whole genome shotgun (WGS) entry which is preliminary data.</text>
</comment>
<reference evidence="4" key="1">
    <citation type="journal article" date="2019" name="Int. J. Syst. Evol. Microbiol.">
        <title>The Global Catalogue of Microorganisms (GCM) 10K type strain sequencing project: providing services to taxonomists for standard genome sequencing and annotation.</title>
        <authorList>
            <consortium name="The Broad Institute Genomics Platform"/>
            <consortium name="The Broad Institute Genome Sequencing Center for Infectious Disease"/>
            <person name="Wu L."/>
            <person name="Ma J."/>
        </authorList>
    </citation>
    <scope>NUCLEOTIDE SEQUENCE [LARGE SCALE GENOMIC DNA]</scope>
    <source>
        <strain evidence="4">CGMCC 1.15053</strain>
    </source>
</reference>
<gene>
    <name evidence="3" type="ORF">ACFPQ6_14595</name>
</gene>
<dbReference type="PROSITE" id="PS51228">
    <property type="entry name" value="ACB_2"/>
    <property type="match status" value="1"/>
</dbReference>
<evidence type="ECO:0000313" key="3">
    <source>
        <dbReference type="EMBL" id="MFC5849538.1"/>
    </source>
</evidence>
<dbReference type="InterPro" id="IPR014352">
    <property type="entry name" value="FERM/acyl-CoA-bd_prot_sf"/>
</dbReference>
<dbReference type="Gene3D" id="1.20.80.10">
    <property type="match status" value="1"/>
</dbReference>
<dbReference type="InterPro" id="IPR000582">
    <property type="entry name" value="Acyl-CoA-binding_protein"/>
</dbReference>
<accession>A0ABW1DPP9</accession>
<dbReference type="PANTHER" id="PTHR23310">
    <property type="entry name" value="ACYL-COA-BINDING PROTEIN, ACBP"/>
    <property type="match status" value="1"/>
</dbReference>
<dbReference type="PANTHER" id="PTHR23310:SF62">
    <property type="entry name" value="ACYL-COA BINDING PROTEIN 1, ISOFORM A"/>
    <property type="match status" value="1"/>
</dbReference>
<evidence type="ECO:0000259" key="2">
    <source>
        <dbReference type="PROSITE" id="PS51228"/>
    </source>
</evidence>
<evidence type="ECO:0000256" key="1">
    <source>
        <dbReference type="ARBA" id="ARBA00023121"/>
    </source>
</evidence>
<dbReference type="InterPro" id="IPR022408">
    <property type="entry name" value="Acyl-CoA-binding_prot_CS"/>
</dbReference>
<dbReference type="EMBL" id="JBHSOH010000023">
    <property type="protein sequence ID" value="MFC5849538.1"/>
    <property type="molecule type" value="Genomic_DNA"/>
</dbReference>
<feature type="domain" description="ACB" evidence="2">
    <location>
        <begin position="1"/>
        <end position="82"/>
    </location>
</feature>
<dbReference type="Pfam" id="PF00887">
    <property type="entry name" value="ACBP"/>
    <property type="match status" value="1"/>
</dbReference>
<dbReference type="PROSITE" id="PS00880">
    <property type="entry name" value="ACB_1"/>
    <property type="match status" value="1"/>
</dbReference>
<dbReference type="InterPro" id="IPR035984">
    <property type="entry name" value="Acyl-CoA-binding_sf"/>
</dbReference>
<dbReference type="SUPFAM" id="SSF47027">
    <property type="entry name" value="Acyl-CoA binding protein"/>
    <property type="match status" value="1"/>
</dbReference>
<proteinExistence type="predicted"/>
<dbReference type="PRINTS" id="PR00689">
    <property type="entry name" value="ACOABINDINGP"/>
</dbReference>
<name>A0ABW1DPP9_9DEIO</name>
<keyword evidence="4" id="KW-1185">Reference proteome</keyword>